<keyword evidence="1" id="KW-0472">Membrane</keyword>
<sequence length="59" mass="6847">MYCVYCTCSVREIEKGKGGFSGLEVVVVPGTVILTIIDMTLWMRRQHEIDMWKMKDIVH</sequence>
<feature type="transmembrane region" description="Helical" evidence="1">
    <location>
        <begin position="25"/>
        <end position="43"/>
    </location>
</feature>
<dbReference type="Proteomes" id="UP000800035">
    <property type="component" value="Unassembled WGS sequence"/>
</dbReference>
<gene>
    <name evidence="2" type="ORF">CC80DRAFT_493013</name>
</gene>
<keyword evidence="1" id="KW-1133">Transmembrane helix</keyword>
<name>A0A6A5TXU9_9PLEO</name>
<dbReference type="EMBL" id="ML976994">
    <property type="protein sequence ID" value="KAF1955516.1"/>
    <property type="molecule type" value="Genomic_DNA"/>
</dbReference>
<keyword evidence="1" id="KW-0812">Transmembrane</keyword>
<dbReference type="AlphaFoldDB" id="A0A6A5TXU9"/>
<evidence type="ECO:0000313" key="3">
    <source>
        <dbReference type="Proteomes" id="UP000800035"/>
    </source>
</evidence>
<organism evidence="2 3">
    <name type="scientific">Byssothecium circinans</name>
    <dbReference type="NCBI Taxonomy" id="147558"/>
    <lineage>
        <taxon>Eukaryota</taxon>
        <taxon>Fungi</taxon>
        <taxon>Dikarya</taxon>
        <taxon>Ascomycota</taxon>
        <taxon>Pezizomycotina</taxon>
        <taxon>Dothideomycetes</taxon>
        <taxon>Pleosporomycetidae</taxon>
        <taxon>Pleosporales</taxon>
        <taxon>Massarineae</taxon>
        <taxon>Massarinaceae</taxon>
        <taxon>Byssothecium</taxon>
    </lineage>
</organism>
<accession>A0A6A5TXU9</accession>
<protein>
    <submittedName>
        <fullName evidence="2">Uncharacterized protein</fullName>
    </submittedName>
</protein>
<evidence type="ECO:0000256" key="1">
    <source>
        <dbReference type="SAM" id="Phobius"/>
    </source>
</evidence>
<evidence type="ECO:0000313" key="2">
    <source>
        <dbReference type="EMBL" id="KAF1955516.1"/>
    </source>
</evidence>
<keyword evidence="3" id="KW-1185">Reference proteome</keyword>
<proteinExistence type="predicted"/>
<reference evidence="2" key="1">
    <citation type="journal article" date="2020" name="Stud. Mycol.">
        <title>101 Dothideomycetes genomes: a test case for predicting lifestyles and emergence of pathogens.</title>
        <authorList>
            <person name="Haridas S."/>
            <person name="Albert R."/>
            <person name="Binder M."/>
            <person name="Bloem J."/>
            <person name="Labutti K."/>
            <person name="Salamov A."/>
            <person name="Andreopoulos B."/>
            <person name="Baker S."/>
            <person name="Barry K."/>
            <person name="Bills G."/>
            <person name="Bluhm B."/>
            <person name="Cannon C."/>
            <person name="Castanera R."/>
            <person name="Culley D."/>
            <person name="Daum C."/>
            <person name="Ezra D."/>
            <person name="Gonzalez J."/>
            <person name="Henrissat B."/>
            <person name="Kuo A."/>
            <person name="Liang C."/>
            <person name="Lipzen A."/>
            <person name="Lutzoni F."/>
            <person name="Magnuson J."/>
            <person name="Mondo S."/>
            <person name="Nolan M."/>
            <person name="Ohm R."/>
            <person name="Pangilinan J."/>
            <person name="Park H.-J."/>
            <person name="Ramirez L."/>
            <person name="Alfaro M."/>
            <person name="Sun H."/>
            <person name="Tritt A."/>
            <person name="Yoshinaga Y."/>
            <person name="Zwiers L.-H."/>
            <person name="Turgeon B."/>
            <person name="Goodwin S."/>
            <person name="Spatafora J."/>
            <person name="Crous P."/>
            <person name="Grigoriev I."/>
        </authorList>
    </citation>
    <scope>NUCLEOTIDE SEQUENCE</scope>
    <source>
        <strain evidence="2">CBS 675.92</strain>
    </source>
</reference>